<sequence>MATPTPRILIIVTSAGEYESAGYRTGLWLGELTHFYDVAEAAGYGLTIASVDGGRVPIDPESLSHDVLADQGTGRRYADREFMNLLEDTVAVADVRPEEYDAVYLTGGHGTMFDFPRSKALGELVAAFHDGGRVVSAVCHGPSGLLDVVLADGEPLVRGRRVTGFSWPEEELAQRAEAVPFSLEERLRGLGAAYSVAEEPFAPYVVEDGLLITGQNPASAAPVAEAVVRALG</sequence>
<accession>A0A380MLN8</accession>
<evidence type="ECO:0000259" key="4">
    <source>
        <dbReference type="Pfam" id="PF01965"/>
    </source>
</evidence>
<dbReference type="SUPFAM" id="SSF52317">
    <property type="entry name" value="Class I glutamine amidotransferase-like"/>
    <property type="match status" value="1"/>
</dbReference>
<evidence type="ECO:0000256" key="1">
    <source>
        <dbReference type="ARBA" id="ARBA00023016"/>
    </source>
</evidence>
<dbReference type="EMBL" id="UHID01000001">
    <property type="protein sequence ID" value="SUO93084.1"/>
    <property type="molecule type" value="Genomic_DNA"/>
</dbReference>
<dbReference type="GO" id="GO:0005737">
    <property type="term" value="C:cytoplasm"/>
    <property type="evidence" value="ECO:0007669"/>
    <property type="project" value="TreeGrafter"/>
</dbReference>
<name>A0A380MLN8_STRGR</name>
<dbReference type="PANTHER" id="PTHR48094:SF11">
    <property type="entry name" value="GLUTATHIONE-INDEPENDENT GLYOXALASE HSP31-RELATED"/>
    <property type="match status" value="1"/>
</dbReference>
<dbReference type="Pfam" id="PF01965">
    <property type="entry name" value="DJ-1_PfpI"/>
    <property type="match status" value="1"/>
</dbReference>
<dbReference type="Proteomes" id="UP000254150">
    <property type="component" value="Unassembled WGS sequence"/>
</dbReference>
<dbReference type="InterPro" id="IPR050325">
    <property type="entry name" value="Prot/Nucl_acid_deglycase"/>
</dbReference>
<evidence type="ECO:0000256" key="2">
    <source>
        <dbReference type="ARBA" id="ARBA00023239"/>
    </source>
</evidence>
<dbReference type="InterPro" id="IPR002818">
    <property type="entry name" value="DJ-1/PfpI"/>
</dbReference>
<gene>
    <name evidence="5" type="primary">hchA</name>
    <name evidence="5" type="ORF">NCTC7807_00189</name>
</gene>
<dbReference type="GO" id="GO:0019172">
    <property type="term" value="F:glyoxalase III activity"/>
    <property type="evidence" value="ECO:0007669"/>
    <property type="project" value="UniProtKB-EC"/>
</dbReference>
<dbReference type="AlphaFoldDB" id="A0A380MLN8"/>
<evidence type="ECO:0000256" key="3">
    <source>
        <dbReference type="ARBA" id="ARBA00038493"/>
    </source>
</evidence>
<dbReference type="InterPro" id="IPR029062">
    <property type="entry name" value="Class_I_gatase-like"/>
</dbReference>
<evidence type="ECO:0000313" key="5">
    <source>
        <dbReference type="EMBL" id="SUO93084.1"/>
    </source>
</evidence>
<dbReference type="GeneID" id="95072634"/>
<reference evidence="5 6" key="1">
    <citation type="submission" date="2018-06" db="EMBL/GenBank/DDBJ databases">
        <authorList>
            <consortium name="Pathogen Informatics"/>
            <person name="Doyle S."/>
        </authorList>
    </citation>
    <scope>NUCLEOTIDE SEQUENCE [LARGE SCALE GENOMIC DNA]</scope>
    <source>
        <strain evidence="5 6">NCTC7807</strain>
    </source>
</reference>
<feature type="domain" description="DJ-1/PfpI" evidence="4">
    <location>
        <begin position="31"/>
        <end position="229"/>
    </location>
</feature>
<dbReference type="Gene3D" id="3.40.50.880">
    <property type="match status" value="1"/>
</dbReference>
<dbReference type="CDD" id="cd03141">
    <property type="entry name" value="GATase1_Hsp31_like"/>
    <property type="match status" value="1"/>
</dbReference>
<comment type="similarity">
    <text evidence="3">Belongs to the peptidase C56 family. HSP31-like subfamily.</text>
</comment>
<evidence type="ECO:0000313" key="6">
    <source>
        <dbReference type="Proteomes" id="UP000254150"/>
    </source>
</evidence>
<dbReference type="PANTHER" id="PTHR48094">
    <property type="entry name" value="PROTEIN/NUCLEIC ACID DEGLYCASE DJ-1-RELATED"/>
    <property type="match status" value="1"/>
</dbReference>
<proteinExistence type="inferred from homology"/>
<dbReference type="GO" id="GO:0019243">
    <property type="term" value="P:methylglyoxal catabolic process to D-lactate via S-lactoyl-glutathione"/>
    <property type="evidence" value="ECO:0007669"/>
    <property type="project" value="TreeGrafter"/>
</dbReference>
<keyword evidence="1" id="KW-0346">Stress response</keyword>
<protein>
    <submittedName>
        <fullName evidence="5">ThiJ/PfpI</fullName>
        <ecNumber evidence="5">4.2.1.130</ecNumber>
    </submittedName>
</protein>
<dbReference type="RefSeq" id="WP_115067678.1">
    <property type="nucleotide sequence ID" value="NZ_UHID01000001.1"/>
</dbReference>
<dbReference type="EC" id="4.2.1.130" evidence="5"/>
<keyword evidence="2 5" id="KW-0456">Lyase</keyword>
<organism evidence="5 6">
    <name type="scientific">Streptomyces griseus</name>
    <dbReference type="NCBI Taxonomy" id="1911"/>
    <lineage>
        <taxon>Bacteria</taxon>
        <taxon>Bacillati</taxon>
        <taxon>Actinomycetota</taxon>
        <taxon>Actinomycetes</taxon>
        <taxon>Kitasatosporales</taxon>
        <taxon>Streptomycetaceae</taxon>
        <taxon>Streptomyces</taxon>
    </lineage>
</organism>